<dbReference type="CDD" id="cd05120">
    <property type="entry name" value="APH_ChoK_like"/>
    <property type="match status" value="1"/>
</dbReference>
<dbReference type="EMBL" id="MU856247">
    <property type="protein sequence ID" value="KAK3897162.1"/>
    <property type="molecule type" value="Genomic_DNA"/>
</dbReference>
<dbReference type="AlphaFoldDB" id="A0AAN6MB47"/>
<dbReference type="Pfam" id="PF01636">
    <property type="entry name" value="APH"/>
    <property type="match status" value="1"/>
</dbReference>
<reference evidence="2" key="1">
    <citation type="journal article" date="2023" name="Mol. Phylogenet. Evol.">
        <title>Genome-scale phylogeny and comparative genomics of the fungal order Sordariales.</title>
        <authorList>
            <person name="Hensen N."/>
            <person name="Bonometti L."/>
            <person name="Westerberg I."/>
            <person name="Brannstrom I.O."/>
            <person name="Guillou S."/>
            <person name="Cros-Aarteil S."/>
            <person name="Calhoun S."/>
            <person name="Haridas S."/>
            <person name="Kuo A."/>
            <person name="Mondo S."/>
            <person name="Pangilinan J."/>
            <person name="Riley R."/>
            <person name="LaButti K."/>
            <person name="Andreopoulos B."/>
            <person name="Lipzen A."/>
            <person name="Chen C."/>
            <person name="Yan M."/>
            <person name="Daum C."/>
            <person name="Ng V."/>
            <person name="Clum A."/>
            <person name="Steindorff A."/>
            <person name="Ohm R.A."/>
            <person name="Martin F."/>
            <person name="Silar P."/>
            <person name="Natvig D.O."/>
            <person name="Lalanne C."/>
            <person name="Gautier V."/>
            <person name="Ament-Velasquez S.L."/>
            <person name="Kruys A."/>
            <person name="Hutchinson M.I."/>
            <person name="Powell A.J."/>
            <person name="Barry K."/>
            <person name="Miller A.N."/>
            <person name="Grigoriev I.V."/>
            <person name="Debuchy R."/>
            <person name="Gladieux P."/>
            <person name="Hiltunen Thoren M."/>
            <person name="Johannesson H."/>
        </authorList>
    </citation>
    <scope>NUCLEOTIDE SEQUENCE</scope>
    <source>
        <strain evidence="2">CBS 103.79</strain>
    </source>
</reference>
<dbReference type="GO" id="GO:0016301">
    <property type="term" value="F:kinase activity"/>
    <property type="evidence" value="ECO:0007669"/>
    <property type="project" value="UniProtKB-KW"/>
</dbReference>
<keyword evidence="2" id="KW-0418">Kinase</keyword>
<dbReference type="Proteomes" id="UP001303889">
    <property type="component" value="Unassembled WGS sequence"/>
</dbReference>
<evidence type="ECO:0000313" key="2">
    <source>
        <dbReference type="EMBL" id="KAK3897162.1"/>
    </source>
</evidence>
<organism evidence="2 3">
    <name type="scientific">Staphylotrichum tortipilum</name>
    <dbReference type="NCBI Taxonomy" id="2831512"/>
    <lineage>
        <taxon>Eukaryota</taxon>
        <taxon>Fungi</taxon>
        <taxon>Dikarya</taxon>
        <taxon>Ascomycota</taxon>
        <taxon>Pezizomycotina</taxon>
        <taxon>Sordariomycetes</taxon>
        <taxon>Sordariomycetidae</taxon>
        <taxon>Sordariales</taxon>
        <taxon>Chaetomiaceae</taxon>
        <taxon>Staphylotrichum</taxon>
    </lineage>
</organism>
<gene>
    <name evidence="2" type="ORF">C8A05DRAFT_48111</name>
</gene>
<protein>
    <submittedName>
        <fullName evidence="2">Kinase-like protein</fullName>
    </submittedName>
</protein>
<dbReference type="Gene3D" id="3.90.1200.10">
    <property type="match status" value="1"/>
</dbReference>
<evidence type="ECO:0000259" key="1">
    <source>
        <dbReference type="Pfam" id="PF01636"/>
    </source>
</evidence>
<feature type="domain" description="Aminoglycoside phosphotransferase" evidence="1">
    <location>
        <begin position="47"/>
        <end position="232"/>
    </location>
</feature>
<dbReference type="InterPro" id="IPR002575">
    <property type="entry name" value="Aminoglycoside_PTrfase"/>
</dbReference>
<name>A0AAN6MB47_9PEZI</name>
<dbReference type="PANTHER" id="PTHR21310">
    <property type="entry name" value="AMINOGLYCOSIDE PHOSPHOTRANSFERASE-RELATED-RELATED"/>
    <property type="match status" value="1"/>
</dbReference>
<dbReference type="InterPro" id="IPR011009">
    <property type="entry name" value="Kinase-like_dom_sf"/>
</dbReference>
<keyword evidence="3" id="KW-1185">Reference proteome</keyword>
<reference evidence="2" key="2">
    <citation type="submission" date="2023-05" db="EMBL/GenBank/DDBJ databases">
        <authorList>
            <consortium name="Lawrence Berkeley National Laboratory"/>
            <person name="Steindorff A."/>
            <person name="Hensen N."/>
            <person name="Bonometti L."/>
            <person name="Westerberg I."/>
            <person name="Brannstrom I.O."/>
            <person name="Guillou S."/>
            <person name="Cros-Aarteil S."/>
            <person name="Calhoun S."/>
            <person name="Haridas S."/>
            <person name="Kuo A."/>
            <person name="Mondo S."/>
            <person name="Pangilinan J."/>
            <person name="Riley R."/>
            <person name="Labutti K."/>
            <person name="Andreopoulos B."/>
            <person name="Lipzen A."/>
            <person name="Chen C."/>
            <person name="Yanf M."/>
            <person name="Daum C."/>
            <person name="Ng V."/>
            <person name="Clum A."/>
            <person name="Ohm R."/>
            <person name="Martin F."/>
            <person name="Silar P."/>
            <person name="Natvig D."/>
            <person name="Lalanne C."/>
            <person name="Gautier V."/>
            <person name="Ament-Velasquez S.L."/>
            <person name="Kruys A."/>
            <person name="Hutchinson M.I."/>
            <person name="Powell A.J."/>
            <person name="Barry K."/>
            <person name="Miller A.N."/>
            <person name="Grigoriev I.V."/>
            <person name="Debuchy R."/>
            <person name="Gladieux P."/>
            <person name="Thoren M.H."/>
            <person name="Johannesson H."/>
        </authorList>
    </citation>
    <scope>NUCLEOTIDE SEQUENCE</scope>
    <source>
        <strain evidence="2">CBS 103.79</strain>
    </source>
</reference>
<sequence>MASIPTAPPLPYFCDPSELPARLPTIPEIEASTHSLQTPNFELGYHRVVLVRNKFVVKFGRPPWMTENEGHALLLLRQYPSIPAPRLYAMYYEGDRLFLVMEYKPGVRLDTVWDRLSETNKLAITDQLHAIFADVRAIPSPGIFASVAGGKLRHKYFWSVKPEPDINGPFQNERDFSMAMALRSERVRKSGYPPDKNAWLSQFLKRHFPTALAGHGSVLTHGDVQRKNILVEKVLKDSSKAGEGGEGSKNESVEWRVSAVVDWTEAGWYPSYWEHAAMFIHLQWVNDWPEKYERIVDPCPLEGGMLWILKQDLEF</sequence>
<dbReference type="InterPro" id="IPR051678">
    <property type="entry name" value="AGP_Transferase"/>
</dbReference>
<accession>A0AAN6MB47</accession>
<dbReference type="SUPFAM" id="SSF56112">
    <property type="entry name" value="Protein kinase-like (PK-like)"/>
    <property type="match status" value="1"/>
</dbReference>
<proteinExistence type="predicted"/>
<dbReference type="PANTHER" id="PTHR21310:SF48">
    <property type="entry name" value="AMINOGLYCOSIDE PHOSPHOTRANSFERASE DOMAIN-CONTAINING PROTEIN"/>
    <property type="match status" value="1"/>
</dbReference>
<evidence type="ECO:0000313" key="3">
    <source>
        <dbReference type="Proteomes" id="UP001303889"/>
    </source>
</evidence>
<comment type="caution">
    <text evidence="2">The sequence shown here is derived from an EMBL/GenBank/DDBJ whole genome shotgun (WGS) entry which is preliminary data.</text>
</comment>
<keyword evidence="2" id="KW-0808">Transferase</keyword>